<evidence type="ECO:0000256" key="15">
    <source>
        <dbReference type="ARBA" id="ARBA00069898"/>
    </source>
</evidence>
<dbReference type="GO" id="GO:0046872">
    <property type="term" value="F:metal ion binding"/>
    <property type="evidence" value="ECO:0007669"/>
    <property type="project" value="UniProtKB-KW"/>
</dbReference>
<feature type="domain" description="MTTase N-terminal" evidence="16">
    <location>
        <begin position="3"/>
        <end position="115"/>
    </location>
</feature>
<dbReference type="InterPro" id="IPR005839">
    <property type="entry name" value="Methylthiotransferase"/>
</dbReference>
<dbReference type="SUPFAM" id="SSF102114">
    <property type="entry name" value="Radical SAM enzymes"/>
    <property type="match status" value="1"/>
</dbReference>
<organism evidence="18 19">
    <name type="scientific">Salinivirga cyanobacteriivorans</name>
    <dbReference type="NCBI Taxonomy" id="1307839"/>
    <lineage>
        <taxon>Bacteria</taxon>
        <taxon>Pseudomonadati</taxon>
        <taxon>Bacteroidota</taxon>
        <taxon>Bacteroidia</taxon>
        <taxon>Bacteroidales</taxon>
        <taxon>Salinivirgaceae</taxon>
        <taxon>Salinivirga</taxon>
    </lineage>
</organism>
<dbReference type="SMART" id="SM00729">
    <property type="entry name" value="Elp3"/>
    <property type="match status" value="1"/>
</dbReference>
<dbReference type="PATRIC" id="fig|1307839.3.peg.3321"/>
<reference evidence="18 19" key="1">
    <citation type="submission" date="2015-11" db="EMBL/GenBank/DDBJ databases">
        <title>Description and complete genome sequence of a novel strain predominating in hypersaline microbial mats and representing a new family of the Bacteriodetes phylum.</title>
        <authorList>
            <person name="Spring S."/>
            <person name="Bunk B."/>
            <person name="Sproer C."/>
            <person name="Klenk H.-P."/>
        </authorList>
    </citation>
    <scope>NUCLEOTIDE SEQUENCE [LARGE SCALE GENOMIC DNA]</scope>
    <source>
        <strain evidence="18 19">L21-Spi-D4</strain>
    </source>
</reference>
<comment type="catalytic activity">
    <reaction evidence="13">
        <text>N(6)-L-threonylcarbamoyladenosine(37) in tRNA + (sulfur carrier)-SH + AH2 + 2 S-adenosyl-L-methionine = 2-methylsulfanyl-N(6)-L-threonylcarbamoyladenosine(37) in tRNA + (sulfur carrier)-H + 5'-deoxyadenosine + L-methionine + A + S-adenosyl-L-homocysteine + 2 H(+)</text>
        <dbReference type="Rhea" id="RHEA:37075"/>
        <dbReference type="Rhea" id="RHEA-COMP:10163"/>
        <dbReference type="Rhea" id="RHEA-COMP:11092"/>
        <dbReference type="Rhea" id="RHEA-COMP:14737"/>
        <dbReference type="Rhea" id="RHEA-COMP:14739"/>
        <dbReference type="ChEBI" id="CHEBI:13193"/>
        <dbReference type="ChEBI" id="CHEBI:15378"/>
        <dbReference type="ChEBI" id="CHEBI:17319"/>
        <dbReference type="ChEBI" id="CHEBI:17499"/>
        <dbReference type="ChEBI" id="CHEBI:29917"/>
        <dbReference type="ChEBI" id="CHEBI:57844"/>
        <dbReference type="ChEBI" id="CHEBI:57856"/>
        <dbReference type="ChEBI" id="CHEBI:59789"/>
        <dbReference type="ChEBI" id="CHEBI:64428"/>
        <dbReference type="ChEBI" id="CHEBI:74418"/>
        <dbReference type="ChEBI" id="CHEBI:74420"/>
        <dbReference type="EC" id="2.8.4.5"/>
    </reaction>
</comment>
<evidence type="ECO:0000256" key="5">
    <source>
        <dbReference type="ARBA" id="ARBA00022490"/>
    </source>
</evidence>
<dbReference type="InterPro" id="IPR006638">
    <property type="entry name" value="Elp3/MiaA/NifB-like_rSAM"/>
</dbReference>
<keyword evidence="4" id="KW-0004">4Fe-4S</keyword>
<dbReference type="FunFam" id="3.40.50.12160:FF:000004">
    <property type="entry name" value="Threonylcarbamoyladenosine tRNA methylthiotransferase MtaB"/>
    <property type="match status" value="1"/>
</dbReference>
<dbReference type="EMBL" id="CP013118">
    <property type="protein sequence ID" value="ALO16774.1"/>
    <property type="molecule type" value="Genomic_DNA"/>
</dbReference>
<keyword evidence="11" id="KW-0411">Iron-sulfur</keyword>
<keyword evidence="5" id="KW-0963">Cytoplasm</keyword>
<evidence type="ECO:0000256" key="1">
    <source>
        <dbReference type="ARBA" id="ARBA00001966"/>
    </source>
</evidence>
<dbReference type="PROSITE" id="PS01278">
    <property type="entry name" value="MTTASE_RADICAL"/>
    <property type="match status" value="1"/>
</dbReference>
<dbReference type="NCBIfam" id="TIGR01579">
    <property type="entry name" value="MiaB-like-C"/>
    <property type="match status" value="1"/>
</dbReference>
<dbReference type="PANTHER" id="PTHR11918:SF45">
    <property type="entry name" value="THREONYLCARBAMOYLADENOSINE TRNA METHYLTHIOTRANSFERASE"/>
    <property type="match status" value="1"/>
</dbReference>
<dbReference type="InterPro" id="IPR007197">
    <property type="entry name" value="rSAM"/>
</dbReference>
<evidence type="ECO:0000259" key="17">
    <source>
        <dbReference type="PROSITE" id="PS51918"/>
    </source>
</evidence>
<proteinExistence type="inferred from homology"/>
<dbReference type="InterPro" id="IPR013848">
    <property type="entry name" value="Methylthiotransferase_N"/>
</dbReference>
<dbReference type="PANTHER" id="PTHR11918">
    <property type="entry name" value="RADICAL SAM PROTEINS"/>
    <property type="match status" value="1"/>
</dbReference>
<dbReference type="InterPro" id="IPR020612">
    <property type="entry name" value="Methylthiotransferase_CS"/>
</dbReference>
<dbReference type="InterPro" id="IPR058240">
    <property type="entry name" value="rSAM_sf"/>
</dbReference>
<dbReference type="EC" id="2.8.4.5" evidence="3"/>
<evidence type="ECO:0000256" key="9">
    <source>
        <dbReference type="ARBA" id="ARBA00022723"/>
    </source>
</evidence>
<dbReference type="Pfam" id="PF00919">
    <property type="entry name" value="UPF0004"/>
    <property type="match status" value="1"/>
</dbReference>
<comment type="similarity">
    <text evidence="14">Belongs to the methylthiotransferase family. MtaB subfamily.</text>
</comment>
<evidence type="ECO:0000256" key="3">
    <source>
        <dbReference type="ARBA" id="ARBA00013273"/>
    </source>
</evidence>
<evidence type="ECO:0000259" key="16">
    <source>
        <dbReference type="PROSITE" id="PS51449"/>
    </source>
</evidence>
<evidence type="ECO:0000313" key="18">
    <source>
        <dbReference type="EMBL" id="ALO16774.1"/>
    </source>
</evidence>
<dbReference type="Pfam" id="PF04055">
    <property type="entry name" value="Radical_SAM"/>
    <property type="match status" value="1"/>
</dbReference>
<dbReference type="KEGG" id="blq:L21SP5_03159"/>
<evidence type="ECO:0000313" key="19">
    <source>
        <dbReference type="Proteomes" id="UP000064893"/>
    </source>
</evidence>
<keyword evidence="19" id="KW-1185">Reference proteome</keyword>
<accession>A0A0S2I359</accession>
<keyword evidence="8" id="KW-0819">tRNA processing</keyword>
<feature type="domain" description="Radical SAM core" evidence="17">
    <location>
        <begin position="135"/>
        <end position="363"/>
    </location>
</feature>
<dbReference type="OrthoDB" id="9805215at2"/>
<dbReference type="SFLD" id="SFLDS00029">
    <property type="entry name" value="Radical_SAM"/>
    <property type="match status" value="1"/>
</dbReference>
<dbReference type="STRING" id="1307839.L21SP5_03159"/>
<dbReference type="RefSeq" id="WP_057954125.1">
    <property type="nucleotide sequence ID" value="NZ_CP013118.1"/>
</dbReference>
<dbReference type="CDD" id="cd01335">
    <property type="entry name" value="Radical_SAM"/>
    <property type="match status" value="1"/>
</dbReference>
<protein>
    <recommendedName>
        <fullName evidence="15">Threonylcarbamoyladenosine tRNA methylthiotransferase MtaB</fullName>
        <ecNumber evidence="3">2.8.4.5</ecNumber>
    </recommendedName>
    <alternativeName>
        <fullName evidence="12">tRNA-t(6)A37 methylthiotransferase</fullName>
    </alternativeName>
</protein>
<evidence type="ECO:0000256" key="6">
    <source>
        <dbReference type="ARBA" id="ARBA00022679"/>
    </source>
</evidence>
<evidence type="ECO:0000256" key="11">
    <source>
        <dbReference type="ARBA" id="ARBA00023014"/>
    </source>
</evidence>
<dbReference type="AlphaFoldDB" id="A0A0S2I359"/>
<dbReference type="GO" id="GO:0051539">
    <property type="term" value="F:4 iron, 4 sulfur cluster binding"/>
    <property type="evidence" value="ECO:0007669"/>
    <property type="project" value="UniProtKB-KW"/>
</dbReference>
<dbReference type="GO" id="GO:0035598">
    <property type="term" value="F:tRNA (N(6)-L-threonylcarbamoyladenosine(37)-C(2))-methylthiotransferase activity"/>
    <property type="evidence" value="ECO:0007669"/>
    <property type="project" value="UniProtKB-EC"/>
</dbReference>
<keyword evidence="10" id="KW-0408">Iron</keyword>
<evidence type="ECO:0000256" key="2">
    <source>
        <dbReference type="ARBA" id="ARBA00002399"/>
    </source>
</evidence>
<dbReference type="Proteomes" id="UP000064893">
    <property type="component" value="Chromosome"/>
</dbReference>
<evidence type="ECO:0000256" key="7">
    <source>
        <dbReference type="ARBA" id="ARBA00022691"/>
    </source>
</evidence>
<evidence type="ECO:0000256" key="8">
    <source>
        <dbReference type="ARBA" id="ARBA00022694"/>
    </source>
</evidence>
<evidence type="ECO:0000256" key="13">
    <source>
        <dbReference type="ARBA" id="ARBA00051661"/>
    </source>
</evidence>
<keyword evidence="6 18" id="KW-0808">Transferase</keyword>
<evidence type="ECO:0000256" key="10">
    <source>
        <dbReference type="ARBA" id="ARBA00023004"/>
    </source>
</evidence>
<evidence type="ECO:0000256" key="4">
    <source>
        <dbReference type="ARBA" id="ARBA00022485"/>
    </source>
</evidence>
<keyword evidence="7" id="KW-0949">S-adenosyl-L-methionine</keyword>
<evidence type="ECO:0000256" key="14">
    <source>
        <dbReference type="ARBA" id="ARBA00061574"/>
    </source>
</evidence>
<dbReference type="SFLD" id="SFLDG01061">
    <property type="entry name" value="methylthiotransferase"/>
    <property type="match status" value="1"/>
</dbReference>
<dbReference type="Gene3D" id="3.80.30.20">
    <property type="entry name" value="tm_1862 like domain"/>
    <property type="match status" value="1"/>
</dbReference>
<dbReference type="Gene3D" id="3.40.50.12160">
    <property type="entry name" value="Methylthiotransferase, N-terminal domain"/>
    <property type="match status" value="1"/>
</dbReference>
<evidence type="ECO:0000256" key="12">
    <source>
        <dbReference type="ARBA" id="ARBA00031213"/>
    </source>
</evidence>
<dbReference type="PROSITE" id="PS51449">
    <property type="entry name" value="MTTASE_N"/>
    <property type="match status" value="1"/>
</dbReference>
<dbReference type="FunFam" id="3.80.30.20:FF:000001">
    <property type="entry name" value="tRNA-2-methylthio-N(6)-dimethylallyladenosine synthase 2"/>
    <property type="match status" value="1"/>
</dbReference>
<dbReference type="InterPro" id="IPR038135">
    <property type="entry name" value="Methylthiotransferase_N_sf"/>
</dbReference>
<gene>
    <name evidence="18" type="primary">mtaB</name>
    <name evidence="18" type="ORF">L21SP5_03159</name>
</gene>
<name>A0A0S2I359_9BACT</name>
<dbReference type="NCBIfam" id="TIGR00089">
    <property type="entry name" value="MiaB/RimO family radical SAM methylthiotransferase"/>
    <property type="match status" value="1"/>
</dbReference>
<dbReference type="InterPro" id="IPR023404">
    <property type="entry name" value="rSAM_horseshoe"/>
</dbReference>
<dbReference type="SFLD" id="SFLDG01082">
    <property type="entry name" value="B12-binding_domain_containing"/>
    <property type="match status" value="1"/>
</dbReference>
<dbReference type="InterPro" id="IPR006467">
    <property type="entry name" value="MiaB-like_bact"/>
</dbReference>
<keyword evidence="9" id="KW-0479">Metal-binding</keyword>
<comment type="function">
    <text evidence="2">Catalyzes the methylthiolation of N6-threonylcarbamoyladenosine (t(6)A), leading to the formation of 2-methylthio-N6-threonylcarbamoyladenosine (ms(2)t(6)A) at position 37 in tRNAs that read codons beginning with adenine.</text>
</comment>
<comment type="cofactor">
    <cofactor evidence="1">
        <name>[4Fe-4S] cluster</name>
        <dbReference type="ChEBI" id="CHEBI:49883"/>
    </cofactor>
</comment>
<sequence>MAKSVSFRTLGCKLNFAETSSLATVFEQKGYERTNNFVESDIIVINTCSVTSLAEKKGRNLLSKARRANPNAKIVVLGCYAQLRPEELHNLETADLILGNEEKFKVFDYLEQDAQPSVYTHPFKEITTFDSAWSSGDRTRTFLKVQDGCNYFCAYCTIPMARGLSRSPEIQTIVETAKEIIATGTKEIILTGVNVGDFGRQHGESFYELLKALVELENIPRLRLSSIEPNLMNYDIIQLVANQEALMPHFHIPLQCGTDELLEKMNRRYTTELFAERVSEIKRTVPDACIAADVIVGVPGETDEHHQRAMKFIESLDLSYLHVFTYSSRPGTKASEMNHQVKSQVKQQRSREMHQLADKMSRNFHQRHLQQTRKVLFEREIQNNFIFGFTDNYIRVKTPYREGMENTILNVYLSELDEEGTVKGTIV</sequence>
<dbReference type="PROSITE" id="PS51918">
    <property type="entry name" value="RADICAL_SAM"/>
    <property type="match status" value="1"/>
</dbReference>